<protein>
    <submittedName>
        <fullName evidence="1">Uncharacterized protein</fullName>
    </submittedName>
</protein>
<name>A0A4Z2ISQ8_9TELE</name>
<comment type="caution">
    <text evidence="1">The sequence shown here is derived from an EMBL/GenBank/DDBJ whole genome shotgun (WGS) entry which is preliminary data.</text>
</comment>
<gene>
    <name evidence="1" type="ORF">EYF80_009283</name>
</gene>
<accession>A0A4Z2ISQ8</accession>
<dbReference type="Proteomes" id="UP000314294">
    <property type="component" value="Unassembled WGS sequence"/>
</dbReference>
<evidence type="ECO:0000313" key="2">
    <source>
        <dbReference type="Proteomes" id="UP000314294"/>
    </source>
</evidence>
<organism evidence="1 2">
    <name type="scientific">Liparis tanakae</name>
    <name type="common">Tanaka's snailfish</name>
    <dbReference type="NCBI Taxonomy" id="230148"/>
    <lineage>
        <taxon>Eukaryota</taxon>
        <taxon>Metazoa</taxon>
        <taxon>Chordata</taxon>
        <taxon>Craniata</taxon>
        <taxon>Vertebrata</taxon>
        <taxon>Euteleostomi</taxon>
        <taxon>Actinopterygii</taxon>
        <taxon>Neopterygii</taxon>
        <taxon>Teleostei</taxon>
        <taxon>Neoteleostei</taxon>
        <taxon>Acanthomorphata</taxon>
        <taxon>Eupercaria</taxon>
        <taxon>Perciformes</taxon>
        <taxon>Cottioidei</taxon>
        <taxon>Cottales</taxon>
        <taxon>Liparidae</taxon>
        <taxon>Liparis</taxon>
    </lineage>
</organism>
<dbReference type="EMBL" id="SRLO01000054">
    <property type="protein sequence ID" value="TNN80544.1"/>
    <property type="molecule type" value="Genomic_DNA"/>
</dbReference>
<proteinExistence type="predicted"/>
<dbReference type="AlphaFoldDB" id="A0A4Z2ISQ8"/>
<keyword evidence="2" id="KW-1185">Reference proteome</keyword>
<reference evidence="1 2" key="1">
    <citation type="submission" date="2019-03" db="EMBL/GenBank/DDBJ databases">
        <title>First draft genome of Liparis tanakae, snailfish: a comprehensive survey of snailfish specific genes.</title>
        <authorList>
            <person name="Kim W."/>
            <person name="Song I."/>
            <person name="Jeong J.-H."/>
            <person name="Kim D."/>
            <person name="Kim S."/>
            <person name="Ryu S."/>
            <person name="Song J.Y."/>
            <person name="Lee S.K."/>
        </authorList>
    </citation>
    <scope>NUCLEOTIDE SEQUENCE [LARGE SCALE GENOMIC DNA]</scope>
    <source>
        <tissue evidence="1">Muscle</tissue>
    </source>
</reference>
<sequence length="79" mass="8876">MSDCWQEPNGKASDESARLQFWKLEKNGRTDGYASFTQDARKPFQTLRASTPFSIHPSKIYASIRKPTQACKAVIGLLV</sequence>
<evidence type="ECO:0000313" key="1">
    <source>
        <dbReference type="EMBL" id="TNN80544.1"/>
    </source>
</evidence>